<protein>
    <submittedName>
        <fullName evidence="2">Uncharacterized protein</fullName>
    </submittedName>
</protein>
<evidence type="ECO:0000313" key="3">
    <source>
        <dbReference type="Proteomes" id="UP000242791"/>
    </source>
</evidence>
<reference evidence="2 3" key="1">
    <citation type="submission" date="2015-08" db="EMBL/GenBank/DDBJ databases">
        <title>Emmonsia species relationships and genome sequence.</title>
        <authorList>
            <person name="Cuomo C.A."/>
            <person name="Schwartz I.S."/>
            <person name="Kenyon C."/>
            <person name="De Hoog G.S."/>
            <person name="Govender N.P."/>
            <person name="Botha A."/>
            <person name="Moreno L."/>
            <person name="De Vries M."/>
            <person name="Munoz J.F."/>
            <person name="Stielow J.B."/>
        </authorList>
    </citation>
    <scope>NUCLEOTIDE SEQUENCE [LARGE SCALE GENOMIC DNA]</scope>
    <source>
        <strain evidence="2 3">EI222</strain>
    </source>
</reference>
<feature type="compositionally biased region" description="Polar residues" evidence="1">
    <location>
        <begin position="715"/>
        <end position="726"/>
    </location>
</feature>
<dbReference type="VEuPathDB" id="FungiDB:ACJ73_04865"/>
<feature type="compositionally biased region" description="Polar residues" evidence="1">
    <location>
        <begin position="612"/>
        <end position="624"/>
    </location>
</feature>
<feature type="compositionally biased region" description="Polar residues" evidence="1">
    <location>
        <begin position="386"/>
        <end position="406"/>
    </location>
</feature>
<dbReference type="AlphaFoldDB" id="A0A1J9Q6T7"/>
<keyword evidence="3" id="KW-1185">Reference proteome</keyword>
<feature type="compositionally biased region" description="Low complexity" evidence="1">
    <location>
        <begin position="625"/>
        <end position="644"/>
    </location>
</feature>
<feature type="region of interest" description="Disordered" evidence="1">
    <location>
        <begin position="29"/>
        <end position="75"/>
    </location>
</feature>
<feature type="region of interest" description="Disordered" evidence="1">
    <location>
        <begin position="159"/>
        <end position="194"/>
    </location>
</feature>
<feature type="region of interest" description="Disordered" evidence="1">
    <location>
        <begin position="780"/>
        <end position="809"/>
    </location>
</feature>
<feature type="region of interest" description="Disordered" evidence="1">
    <location>
        <begin position="386"/>
        <end position="553"/>
    </location>
</feature>
<dbReference type="Proteomes" id="UP000242791">
    <property type="component" value="Unassembled WGS sequence"/>
</dbReference>
<dbReference type="OrthoDB" id="4505596at2759"/>
<evidence type="ECO:0000313" key="2">
    <source>
        <dbReference type="EMBL" id="OJD23778.1"/>
    </source>
</evidence>
<feature type="compositionally biased region" description="Low complexity" evidence="1">
    <location>
        <begin position="1041"/>
        <end position="1052"/>
    </location>
</feature>
<feature type="region of interest" description="Disordered" evidence="1">
    <location>
        <begin position="962"/>
        <end position="1151"/>
    </location>
</feature>
<name>A0A1J9Q6T7_9EURO</name>
<gene>
    <name evidence="2" type="ORF">ACJ73_04865</name>
</gene>
<feature type="region of interest" description="Disordered" evidence="1">
    <location>
        <begin position="692"/>
        <end position="730"/>
    </location>
</feature>
<feature type="compositionally biased region" description="Basic and acidic residues" evidence="1">
    <location>
        <begin position="693"/>
        <end position="707"/>
    </location>
</feature>
<feature type="compositionally biased region" description="Low complexity" evidence="1">
    <location>
        <begin position="417"/>
        <end position="434"/>
    </location>
</feature>
<feature type="compositionally biased region" description="Polar residues" evidence="1">
    <location>
        <begin position="1141"/>
        <end position="1151"/>
    </location>
</feature>
<sequence>MSMGGTILAYNHAQPLVVERPVVTVLDDETDSSSFSRNSPSSHTSLTSYTSTQSDCPRSAKRQRTNSYNPQHSGYVLESGNAGIFSASRKETQSCPSTGSSCSSSFSHVVGRYNGALAGETDIQSAISSKSGLFSLVKYPWDNNPIAVSIWLAQKIDSTKKNQSSRSRMPDLEQNSRTSNVSQRPRRRRSRVRNDDILYPVGRIHCSGTDKFREYISKHKDESQILMNIECLHGERSPSVDSFSTKSFHCQMDLEARRIAPRLSKLQCFKPGFGDRLFGTMADNRCIDADTAAAGKLVVDVLATLIYPELPSECQASTDALIKVLDMESSRSPRFAKAFAILSNDPDVTKAVRLIVAQINSCGFSLGLDGEYEAFSELSNYHSPKASHSPQCVNAKQQSMDTSTLGNHLDSPHRRPSTSSTLSSSSYPSGHYLPESTPAITTSVSFENQNRTVPGNIRSSKMAPRQSTRVRKPTLRAIEAQLSSQAKSGTRARVPKASKKFEFQSTQAEENAVADGSKESNAAKGDIDAANKEASDPIEAGNPAPASSNRPMTPRSIDEVAAMARLDALAKTPACAQPTDETVGRPIDETAAAASLDSVMETGADAPRVPDQQPSRLCTSTTTMSPLDAPATSAPSPSSRALSSETDAMTDQLLDLATAASKPDFKPAVEIDLHRARRDWYAEQLAAALNKAAAEKPMETETARTSEETVLGESPFSSQPTPSVANAPSLATGVATPATSAEDCALGASGQADSADVVVRDTNASASVAAVAISSVQPNDIGEQTNFGQPSPMEGPVSDEAVEHKSSTWPTSITDKKFLDPSVLSHPYLPRPWTDSDGWVHTGRGNQHNEENVIIPTTYTWFRPRDSFNNPRIAPSPPQIKSLIQIELDDAFGYPPQGRKPNLPEDLEGPFVAEDVALETERAKIFRAARMRGIVIDRSMPLEDIQLAIEIYDEICTTEEAASSASGGNEIGKVKTPAKPSGTSTGTSKRVRASWKRAAASQSLKSADPKKEEDNEPTANVSKTTGNRKRRLNIDAPIPESSSAGDGSGSSSLADPESMEVDSKHVLLAPRGPGRPSKRAAAIATNVTTRKAAQPCQRRKRAARQTRPEPIAPAASETVADGPANDASAAGIEDSAAQKDAASTTTQVQLR</sequence>
<feature type="compositionally biased region" description="Basic and acidic residues" evidence="1">
    <location>
        <begin position="525"/>
        <end position="535"/>
    </location>
</feature>
<proteinExistence type="predicted"/>
<accession>A0A1J9Q6T7</accession>
<dbReference type="STRING" id="1658174.A0A1J9Q6T7"/>
<feature type="compositionally biased region" description="Polar residues" evidence="1">
    <location>
        <begin position="438"/>
        <end position="459"/>
    </location>
</feature>
<organism evidence="2 3">
    <name type="scientific">Blastomyces percursus</name>
    <dbReference type="NCBI Taxonomy" id="1658174"/>
    <lineage>
        <taxon>Eukaryota</taxon>
        <taxon>Fungi</taxon>
        <taxon>Dikarya</taxon>
        <taxon>Ascomycota</taxon>
        <taxon>Pezizomycotina</taxon>
        <taxon>Eurotiomycetes</taxon>
        <taxon>Eurotiomycetidae</taxon>
        <taxon>Onygenales</taxon>
        <taxon>Ajellomycetaceae</taxon>
        <taxon>Blastomyces</taxon>
    </lineage>
</organism>
<feature type="region of interest" description="Disordered" evidence="1">
    <location>
        <begin position="604"/>
        <end position="646"/>
    </location>
</feature>
<evidence type="ECO:0000256" key="1">
    <source>
        <dbReference type="SAM" id="MobiDB-lite"/>
    </source>
</evidence>
<feature type="compositionally biased region" description="Low complexity" evidence="1">
    <location>
        <begin position="32"/>
        <end position="54"/>
    </location>
</feature>
<dbReference type="EMBL" id="LGTZ01000709">
    <property type="protein sequence ID" value="OJD23778.1"/>
    <property type="molecule type" value="Genomic_DNA"/>
</dbReference>
<comment type="caution">
    <text evidence="2">The sequence shown here is derived from an EMBL/GenBank/DDBJ whole genome shotgun (WGS) entry which is preliminary data.</text>
</comment>